<reference evidence="1 2" key="1">
    <citation type="journal article" date="2019" name="Int. J. Syst. Evol. Microbiol.">
        <title>The Global Catalogue of Microorganisms (GCM) 10K type strain sequencing project: providing services to taxonomists for standard genome sequencing and annotation.</title>
        <authorList>
            <consortium name="The Broad Institute Genomics Platform"/>
            <consortium name="The Broad Institute Genome Sequencing Center for Infectious Disease"/>
            <person name="Wu L."/>
            <person name="Ma J."/>
        </authorList>
    </citation>
    <scope>NUCLEOTIDE SEQUENCE [LARGE SCALE GENOMIC DNA]</scope>
    <source>
        <strain evidence="1 2">JCM 6242</strain>
    </source>
</reference>
<dbReference type="InterPro" id="IPR011042">
    <property type="entry name" value="6-blade_b-propeller_TolB-like"/>
</dbReference>
<accession>A0ABN3WIF4</accession>
<keyword evidence="2" id="KW-1185">Reference proteome</keyword>
<protein>
    <submittedName>
        <fullName evidence="1">Uncharacterized protein</fullName>
    </submittedName>
</protein>
<comment type="caution">
    <text evidence="1">The sequence shown here is derived from an EMBL/GenBank/DDBJ whole genome shotgun (WGS) entry which is preliminary data.</text>
</comment>
<dbReference type="SUPFAM" id="SSF82171">
    <property type="entry name" value="DPP6 N-terminal domain-like"/>
    <property type="match status" value="1"/>
</dbReference>
<proteinExistence type="predicted"/>
<sequence>MPKASKKIKLPGSTSTLYESNLDPIKLASYSLGLGDKFALYTREPGTDRFVKNDKYFDYVPNTAGTQVLGLDRQQDTATYSLASVIDPQTGSASKVRITKAPIYPRTPQWSPDGKFALVTLDEFLTDGSTKPYGFAIIDIETKKAKVVPVKETDAGKWSYFWRSDGRAVGTWALTETTQRIRFYDLDGVVLQTLLDVGTPITVEGYDVSPSGSSLLTYCKGTTKEICVWSITTDGPPQATIPFESTRLVGWYDDKHIAGWRRKGSGYEAVVFDLKGKAQRVLATTTNGEDFEGQFMVFIRDN</sequence>
<evidence type="ECO:0000313" key="2">
    <source>
        <dbReference type="Proteomes" id="UP001500831"/>
    </source>
</evidence>
<dbReference type="Proteomes" id="UP001500831">
    <property type="component" value="Unassembled WGS sequence"/>
</dbReference>
<gene>
    <name evidence="1" type="ORF">GCM10010517_80570</name>
</gene>
<organism evidence="1 2">
    <name type="scientific">Streptosporangium fragile</name>
    <dbReference type="NCBI Taxonomy" id="46186"/>
    <lineage>
        <taxon>Bacteria</taxon>
        <taxon>Bacillati</taxon>
        <taxon>Actinomycetota</taxon>
        <taxon>Actinomycetes</taxon>
        <taxon>Streptosporangiales</taxon>
        <taxon>Streptosporangiaceae</taxon>
        <taxon>Streptosporangium</taxon>
    </lineage>
</organism>
<dbReference type="EMBL" id="BAAAVI010000128">
    <property type="protein sequence ID" value="GAA2914025.1"/>
    <property type="molecule type" value="Genomic_DNA"/>
</dbReference>
<evidence type="ECO:0000313" key="1">
    <source>
        <dbReference type="EMBL" id="GAA2914025.1"/>
    </source>
</evidence>
<name>A0ABN3WIF4_9ACTN</name>
<dbReference type="Gene3D" id="2.120.10.30">
    <property type="entry name" value="TolB, C-terminal domain"/>
    <property type="match status" value="1"/>
</dbReference>